<evidence type="ECO:0000313" key="2">
    <source>
        <dbReference type="EMBL" id="MDW5597856.1"/>
    </source>
</evidence>
<gene>
    <name evidence="2" type="ORF">R7226_26115</name>
</gene>
<dbReference type="Proteomes" id="UP001284601">
    <property type="component" value="Unassembled WGS sequence"/>
</dbReference>
<dbReference type="PANTHER" id="PTHR42791:SF1">
    <property type="entry name" value="N-ACETYLTRANSFERASE DOMAIN-CONTAINING PROTEIN"/>
    <property type="match status" value="1"/>
</dbReference>
<protein>
    <submittedName>
        <fullName evidence="2">GNAT family N-acetyltransferase</fullName>
    </submittedName>
</protein>
<dbReference type="Gene3D" id="3.40.630.30">
    <property type="match status" value="1"/>
</dbReference>
<dbReference type="CDD" id="cd04301">
    <property type="entry name" value="NAT_SF"/>
    <property type="match status" value="1"/>
</dbReference>
<proteinExistence type="predicted"/>
<dbReference type="InterPro" id="IPR016181">
    <property type="entry name" value="Acyl_CoA_acyltransferase"/>
</dbReference>
<evidence type="ECO:0000313" key="3">
    <source>
        <dbReference type="Proteomes" id="UP001284601"/>
    </source>
</evidence>
<comment type="caution">
    <text evidence="2">The sequence shown here is derived from an EMBL/GenBank/DDBJ whole genome shotgun (WGS) entry which is preliminary data.</text>
</comment>
<dbReference type="InterPro" id="IPR052523">
    <property type="entry name" value="Trichothecene_AcTrans"/>
</dbReference>
<accession>A0ABU4HX07</accession>
<dbReference type="Pfam" id="PF00583">
    <property type="entry name" value="Acetyltransf_1"/>
    <property type="match status" value="1"/>
</dbReference>
<sequence length="213" mass="24006">MSGIGERRVGRAPLGARPAVRRATEADLPALARTLASAFHDDPIARWACASERVRPSVLERFYAIRLRQVLRHDEIWVEDGVLGGALWLPPELWRTSAREDVRLARSLVHPRLLPRLPLVMYGFTGIERRHPETPPHWYLAVLGTDPAAQGRGIGSALLAPVLERCDEDGIGAYLESSKEENVAFYARHGFRVTEVVTLPRGPRAWLMWREPR</sequence>
<evidence type="ECO:0000259" key="1">
    <source>
        <dbReference type="PROSITE" id="PS51186"/>
    </source>
</evidence>
<keyword evidence="3" id="KW-1185">Reference proteome</keyword>
<organism evidence="2 3">
    <name type="scientific">Conexibacter stalactiti</name>
    <dbReference type="NCBI Taxonomy" id="1940611"/>
    <lineage>
        <taxon>Bacteria</taxon>
        <taxon>Bacillati</taxon>
        <taxon>Actinomycetota</taxon>
        <taxon>Thermoleophilia</taxon>
        <taxon>Solirubrobacterales</taxon>
        <taxon>Conexibacteraceae</taxon>
        <taxon>Conexibacter</taxon>
    </lineage>
</organism>
<reference evidence="3" key="1">
    <citation type="submission" date="2023-07" db="EMBL/GenBank/DDBJ databases">
        <title>Conexibacter stalactiti sp. nov., isolated from stalactites in a lava cave and emended description of the genus Conexibacter.</title>
        <authorList>
            <person name="Lee S.D."/>
        </authorList>
    </citation>
    <scope>NUCLEOTIDE SEQUENCE [LARGE SCALE GENOMIC DNA]</scope>
    <source>
        <strain evidence="3">KCTC 39840</strain>
    </source>
</reference>
<dbReference type="InterPro" id="IPR000182">
    <property type="entry name" value="GNAT_dom"/>
</dbReference>
<dbReference type="PROSITE" id="PS51186">
    <property type="entry name" value="GNAT"/>
    <property type="match status" value="1"/>
</dbReference>
<name>A0ABU4HX07_9ACTN</name>
<feature type="domain" description="N-acetyltransferase" evidence="1">
    <location>
        <begin position="18"/>
        <end position="213"/>
    </location>
</feature>
<dbReference type="EMBL" id="JAWSTH010000106">
    <property type="protein sequence ID" value="MDW5597856.1"/>
    <property type="molecule type" value="Genomic_DNA"/>
</dbReference>
<dbReference type="RefSeq" id="WP_318600327.1">
    <property type="nucleotide sequence ID" value="NZ_JAWSTH010000106.1"/>
</dbReference>
<dbReference type="PANTHER" id="PTHR42791">
    <property type="entry name" value="GNAT FAMILY ACETYLTRANSFERASE"/>
    <property type="match status" value="1"/>
</dbReference>
<dbReference type="SUPFAM" id="SSF55729">
    <property type="entry name" value="Acyl-CoA N-acyltransferases (Nat)"/>
    <property type="match status" value="1"/>
</dbReference>